<dbReference type="Pfam" id="PF02631">
    <property type="entry name" value="RecX_HTH2"/>
    <property type="match status" value="1"/>
</dbReference>
<evidence type="ECO:0000256" key="5">
    <source>
        <dbReference type="SAM" id="MobiDB-lite"/>
    </source>
</evidence>
<feature type="region of interest" description="Disordered" evidence="5">
    <location>
        <begin position="240"/>
        <end position="320"/>
    </location>
</feature>
<feature type="region of interest" description="Disordered" evidence="5">
    <location>
        <begin position="425"/>
        <end position="458"/>
    </location>
</feature>
<reference evidence="7 8" key="1">
    <citation type="journal article" date="2015" name="Genome Announc.">
        <title>Complete Genome Sequence of Methylobacterium aquaticum Strain 22A, Isolated from Racomitrium japonicum Moss.</title>
        <authorList>
            <person name="Tani A."/>
            <person name="Ogura Y."/>
            <person name="Hayashi T."/>
            <person name="Kimbara K."/>
        </authorList>
    </citation>
    <scope>NUCLEOTIDE SEQUENCE [LARGE SCALE GENOMIC DNA]</scope>
    <source>
        <strain evidence="7 8">MA-22A</strain>
    </source>
</reference>
<dbReference type="GO" id="GO:0005737">
    <property type="term" value="C:cytoplasm"/>
    <property type="evidence" value="ECO:0007669"/>
    <property type="project" value="UniProtKB-SubCell"/>
</dbReference>
<dbReference type="STRING" id="270351.Maq22A_c08670"/>
<dbReference type="InterPro" id="IPR053924">
    <property type="entry name" value="RecX_HTH_2nd"/>
</dbReference>
<comment type="subcellular location">
    <subcellularLocation>
        <location evidence="1">Cytoplasm</location>
    </subcellularLocation>
</comment>
<evidence type="ECO:0000256" key="3">
    <source>
        <dbReference type="ARBA" id="ARBA00018111"/>
    </source>
</evidence>
<evidence type="ECO:0000256" key="4">
    <source>
        <dbReference type="ARBA" id="ARBA00022490"/>
    </source>
</evidence>
<feature type="compositionally biased region" description="Gly residues" evidence="5">
    <location>
        <begin position="290"/>
        <end position="306"/>
    </location>
</feature>
<feature type="compositionally biased region" description="Basic residues" evidence="5">
    <location>
        <begin position="10"/>
        <end position="24"/>
    </location>
</feature>
<evidence type="ECO:0000313" key="8">
    <source>
        <dbReference type="Proteomes" id="UP000061432"/>
    </source>
</evidence>
<dbReference type="KEGG" id="maqu:Maq22A_c08670"/>
<evidence type="ECO:0000256" key="2">
    <source>
        <dbReference type="ARBA" id="ARBA00009695"/>
    </source>
</evidence>
<dbReference type="Proteomes" id="UP000061432">
    <property type="component" value="Chromosome"/>
</dbReference>
<feature type="compositionally biased region" description="Basic and acidic residues" evidence="5">
    <location>
        <begin position="440"/>
        <end position="451"/>
    </location>
</feature>
<reference evidence="8" key="2">
    <citation type="submission" date="2015-01" db="EMBL/GenBank/DDBJ databases">
        <title>Complete genome sequence of Methylobacterium aquaticum strain 22A.</title>
        <authorList>
            <person name="Tani A."/>
            <person name="Ogura Y."/>
            <person name="Hayashi T."/>
        </authorList>
    </citation>
    <scope>NUCLEOTIDE SEQUENCE [LARGE SCALE GENOMIC DNA]</scope>
    <source>
        <strain evidence="8">MA-22A</strain>
    </source>
</reference>
<keyword evidence="4" id="KW-0963">Cytoplasm</keyword>
<feature type="domain" description="RecX second three-helical" evidence="6">
    <location>
        <begin position="567"/>
        <end position="607"/>
    </location>
</feature>
<accession>A0A0C6FQU0</accession>
<evidence type="ECO:0000256" key="1">
    <source>
        <dbReference type="ARBA" id="ARBA00004496"/>
    </source>
</evidence>
<protein>
    <recommendedName>
        <fullName evidence="3">Regulatory protein RecX</fullName>
    </recommendedName>
</protein>
<gene>
    <name evidence="7" type="ORF">Maq22A_c08670</name>
</gene>
<sequence>MPRQHPSRPFPHRRPVPPAIRHRGAGGIHRQDQRAHRARIGVVGTGMAHHVDDQAVDLDRQGLQGGRVLRRPRLDQDGEQPVEDGVDAGALLAGEALAEPGHRRAEAAAEERHQVHPVLVALEKGLLLALVIVDRAGMDRQAGARRLGGAVEVRRLHQVGRRHHRGEPRAQLEQVLGHARGGVAGERRPGHQPIGGADRLHLVVRALGAPPEGAGRDGHGLQLGQALDDRLAVGDRHDGRAAAGRGRLDRLYHPGGGFRRGRGDHRGGVDPVLGQGRRDLRGVQGDEGDAAGGGGQSAAGIGGGRRGAGRRRRQGVVGEQARDQGLVGAVMGDEAEALAGEVRESLDARIGRGRDDQGLVVQHRQGQAVLGQAHVGAHHREVGPAALERRGAVAHVVVRDDLEAYILPGAGERVGIGLDQVGLDPVAGADGDPQSRRPRQVQDRAGHRPEGEGDQEEEGFTLVEKRRHHPSHGPGADASAGTEVIRDGADQPARDGALRAARPITPAYLERAALYYLERYGASAEMLRRVLRRRVETRCRLRGEAPDDFSEMVEAVVARALGAGLVDDAAFAAAKVRSLRRRGGSARAIGAKLAAKGVDRETVGAVLAGQEDGSEDEAALAYARRRRLGPFRQPAARASARERDLAAMARAGFALTLARRVIDAETEDDLRDG</sequence>
<evidence type="ECO:0000259" key="6">
    <source>
        <dbReference type="Pfam" id="PF02631"/>
    </source>
</evidence>
<feature type="compositionally biased region" description="Basic and acidic residues" evidence="5">
    <location>
        <begin position="240"/>
        <end position="252"/>
    </location>
</feature>
<dbReference type="EMBL" id="AP014704">
    <property type="protein sequence ID" value="BAQ45040.1"/>
    <property type="molecule type" value="Genomic_DNA"/>
</dbReference>
<comment type="similarity">
    <text evidence="2">Belongs to the RecX family.</text>
</comment>
<dbReference type="Gene3D" id="1.10.10.10">
    <property type="entry name" value="Winged helix-like DNA-binding domain superfamily/Winged helix DNA-binding domain"/>
    <property type="match status" value="1"/>
</dbReference>
<organism evidence="7 8">
    <name type="scientific">Methylobacterium aquaticum</name>
    <dbReference type="NCBI Taxonomy" id="270351"/>
    <lineage>
        <taxon>Bacteria</taxon>
        <taxon>Pseudomonadati</taxon>
        <taxon>Pseudomonadota</taxon>
        <taxon>Alphaproteobacteria</taxon>
        <taxon>Hyphomicrobiales</taxon>
        <taxon>Methylobacteriaceae</taxon>
        <taxon>Methylobacterium</taxon>
    </lineage>
</organism>
<name>A0A0C6FQU0_9HYPH</name>
<dbReference type="InterPro" id="IPR036388">
    <property type="entry name" value="WH-like_DNA-bd_sf"/>
</dbReference>
<proteinExistence type="inferred from homology"/>
<dbReference type="AlphaFoldDB" id="A0A0C6FQU0"/>
<dbReference type="PATRIC" id="fig|270351.10.peg.1657"/>
<evidence type="ECO:0000313" key="7">
    <source>
        <dbReference type="EMBL" id="BAQ45040.1"/>
    </source>
</evidence>
<feature type="region of interest" description="Disordered" evidence="5">
    <location>
        <begin position="1"/>
        <end position="34"/>
    </location>
</feature>